<dbReference type="InterPro" id="IPR036390">
    <property type="entry name" value="WH_DNA-bd_sf"/>
</dbReference>
<dbReference type="Proteomes" id="UP000194154">
    <property type="component" value="Chromosome"/>
</dbReference>
<evidence type="ECO:0000256" key="5">
    <source>
        <dbReference type="ARBA" id="ARBA00046337"/>
    </source>
</evidence>
<dbReference type="SMART" id="SM00347">
    <property type="entry name" value="HTH_MARR"/>
    <property type="match status" value="1"/>
</dbReference>
<dbReference type="SUPFAM" id="SSF46785">
    <property type="entry name" value="Winged helix' DNA-binding domain"/>
    <property type="match status" value="1"/>
</dbReference>
<dbReference type="GO" id="GO:0003700">
    <property type="term" value="F:DNA-binding transcription factor activity"/>
    <property type="evidence" value="ECO:0007669"/>
    <property type="project" value="InterPro"/>
</dbReference>
<dbReference type="RefSeq" id="WP_086041974.1">
    <property type="nucleotide sequence ID" value="NZ_CBCRZA010000001.1"/>
</dbReference>
<feature type="domain" description="HTH marR-type" evidence="8">
    <location>
        <begin position="3"/>
        <end position="134"/>
    </location>
</feature>
<dbReference type="PROSITE" id="PS50995">
    <property type="entry name" value="HTH_MARR_2"/>
    <property type="match status" value="1"/>
</dbReference>
<dbReference type="GeneID" id="35294785"/>
<evidence type="ECO:0000256" key="4">
    <source>
        <dbReference type="ARBA" id="ARBA00023163"/>
    </source>
</evidence>
<evidence type="ECO:0000256" key="7">
    <source>
        <dbReference type="ARBA" id="ARBA00047207"/>
    </source>
</evidence>
<evidence type="ECO:0000313" key="10">
    <source>
        <dbReference type="Proteomes" id="UP000194154"/>
    </source>
</evidence>
<evidence type="ECO:0000256" key="3">
    <source>
        <dbReference type="ARBA" id="ARBA00023125"/>
    </source>
</evidence>
<keyword evidence="10" id="KW-1185">Reference proteome</keyword>
<name>A0A1W7A9N8_9STAP</name>
<protein>
    <recommendedName>
        <fullName evidence="6">HTH-type transcriptional regulator SarZ</fullName>
    </recommendedName>
    <alternativeName>
        <fullName evidence="7">Staphylococcal accessory regulator Z</fullName>
    </alternativeName>
</protein>
<dbReference type="Pfam" id="PF22381">
    <property type="entry name" value="Staph_reg_Sar_Rot"/>
    <property type="match status" value="1"/>
</dbReference>
<dbReference type="GO" id="GO:0003677">
    <property type="term" value="F:DNA binding"/>
    <property type="evidence" value="ECO:0007669"/>
    <property type="project" value="UniProtKB-KW"/>
</dbReference>
<gene>
    <name evidence="9" type="primary">sarZ_2</name>
    <name evidence="9" type="ORF">MCCS_06480</name>
</gene>
<evidence type="ECO:0000259" key="8">
    <source>
        <dbReference type="PROSITE" id="PS50995"/>
    </source>
</evidence>
<organism evidence="9 10">
    <name type="scientific">Macrococcoides canis</name>
    <dbReference type="NCBI Taxonomy" id="1855823"/>
    <lineage>
        <taxon>Bacteria</taxon>
        <taxon>Bacillati</taxon>
        <taxon>Bacillota</taxon>
        <taxon>Bacilli</taxon>
        <taxon>Bacillales</taxon>
        <taxon>Staphylococcaceae</taxon>
        <taxon>Macrococcoides</taxon>
    </lineage>
</organism>
<dbReference type="KEGG" id="mcak:MCCS_06480"/>
<dbReference type="GO" id="GO:0005737">
    <property type="term" value="C:cytoplasm"/>
    <property type="evidence" value="ECO:0007669"/>
    <property type="project" value="UniProtKB-SubCell"/>
</dbReference>
<proteinExistence type="inferred from homology"/>
<evidence type="ECO:0000256" key="2">
    <source>
        <dbReference type="ARBA" id="ARBA00023015"/>
    </source>
</evidence>
<dbReference type="AlphaFoldDB" id="A0A1W7A9N8"/>
<reference evidence="9 10" key="1">
    <citation type="journal article" date="2017" name="Int. J. Syst. Evol. Microbiol.">
        <title>Macrococcus canis sp. nov., a skin bacterium associated with infections in dogs.</title>
        <authorList>
            <person name="Gobeli Brawand S."/>
            <person name="Cotting K."/>
            <person name="Gomez-Sanz E."/>
            <person name="Collaud A."/>
            <person name="Thomann A."/>
            <person name="Brodard I."/>
            <person name="Rodriguez-Campos S."/>
            <person name="Strauss C."/>
            <person name="Perreten V."/>
        </authorList>
    </citation>
    <scope>NUCLEOTIDE SEQUENCE [LARGE SCALE GENOMIC DNA]</scope>
    <source>
        <strain evidence="9 10">KM45013</strain>
    </source>
</reference>
<keyword evidence="3" id="KW-0238">DNA-binding</keyword>
<comment type="subcellular location">
    <subcellularLocation>
        <location evidence="1">Cytoplasm</location>
    </subcellularLocation>
</comment>
<evidence type="ECO:0000256" key="1">
    <source>
        <dbReference type="ARBA" id="ARBA00004496"/>
    </source>
</evidence>
<dbReference type="PANTHER" id="PTHR42756">
    <property type="entry name" value="TRANSCRIPTIONAL REGULATOR, MARR"/>
    <property type="match status" value="1"/>
</dbReference>
<dbReference type="STRING" id="1855823.MCCS_06480"/>
<dbReference type="EMBL" id="CP021059">
    <property type="protein sequence ID" value="ARQ06298.1"/>
    <property type="molecule type" value="Genomic_DNA"/>
</dbReference>
<dbReference type="InterPro" id="IPR036388">
    <property type="entry name" value="WH-like_DNA-bd_sf"/>
</dbReference>
<dbReference type="InterPro" id="IPR000835">
    <property type="entry name" value="HTH_MarR-typ"/>
</dbReference>
<accession>A0A1W7A9N8</accession>
<keyword evidence="4" id="KW-0804">Transcription</keyword>
<sequence length="138" mass="16284">MNKDTLDYQLYLVQREIIKKYNREFLKSYSLSYQHYLVLMVLDEYNALPVLQLGEKLAFQSGTITPIVKKMEANGLVERRRMSSDERVVEVILTEKAKKLIESLKETPLNMYMSSNLTIEEYQLLMKLSKKLTDNMTY</sequence>
<keyword evidence="2" id="KW-0805">Transcription regulation</keyword>
<evidence type="ECO:0000313" key="9">
    <source>
        <dbReference type="EMBL" id="ARQ06298.1"/>
    </source>
</evidence>
<dbReference type="InterPro" id="IPR055166">
    <property type="entry name" value="Transc_reg_Sar_Rot_HTH"/>
</dbReference>
<dbReference type="PANTHER" id="PTHR42756:SF1">
    <property type="entry name" value="TRANSCRIPTIONAL REPRESSOR OF EMRAB OPERON"/>
    <property type="match status" value="1"/>
</dbReference>
<dbReference type="Gene3D" id="1.10.10.10">
    <property type="entry name" value="Winged helix-like DNA-binding domain superfamily/Winged helix DNA-binding domain"/>
    <property type="match status" value="1"/>
</dbReference>
<dbReference type="OrthoDB" id="9806864at2"/>
<evidence type="ECO:0000256" key="6">
    <source>
        <dbReference type="ARBA" id="ARBA00047188"/>
    </source>
</evidence>
<comment type="similarity">
    <text evidence="5">Belongs to the SarZ family.</text>
</comment>
<dbReference type="PRINTS" id="PR00598">
    <property type="entry name" value="HTHMARR"/>
</dbReference>